<keyword evidence="6 7" id="KW-0472">Membrane</keyword>
<feature type="transmembrane region" description="Helical" evidence="7">
    <location>
        <begin position="15"/>
        <end position="43"/>
    </location>
</feature>
<dbReference type="AlphaFoldDB" id="A0AAW6TUW6"/>
<evidence type="ECO:0000256" key="2">
    <source>
        <dbReference type="ARBA" id="ARBA00006143"/>
    </source>
</evidence>
<organism evidence="9 10">
    <name type="scientific">Anaerobaca lacustris</name>
    <dbReference type="NCBI Taxonomy" id="3044600"/>
    <lineage>
        <taxon>Bacteria</taxon>
        <taxon>Pseudomonadati</taxon>
        <taxon>Planctomycetota</taxon>
        <taxon>Phycisphaerae</taxon>
        <taxon>Sedimentisphaerales</taxon>
        <taxon>Anaerobacaceae</taxon>
        <taxon>Anaerobaca</taxon>
    </lineage>
</organism>
<gene>
    <name evidence="9" type="ORF">QJ522_00540</name>
</gene>
<dbReference type="EMBL" id="JASCXX010000001">
    <property type="protein sequence ID" value="MDI6447514.1"/>
    <property type="molecule type" value="Genomic_DNA"/>
</dbReference>
<sequence length="237" mass="24641">MISTIDRLIGESPVWALFVVFWIGAMASLSSCTVLRLPVVIGYVAGAGSSKKRAVVLACLFTAGLIVSHVLVGAAMMTVGGVAGKLLNLNKYLFWFLGGLLIVVGLLVSGMLNVRLLPEKWRDLGPKLHKANLAGAGLLGFVFGLVVVPACPCCGAGLLILAGIAVAKGLSVYGPLLFLSFALGQSLPVLAVGVLTALVKPDVIDKARARICSLEERIHLIAGNVLMVVGIYLIVVG</sequence>
<dbReference type="GO" id="GO:0016020">
    <property type="term" value="C:membrane"/>
    <property type="evidence" value="ECO:0007669"/>
    <property type="project" value="UniProtKB-SubCell"/>
</dbReference>
<dbReference type="Pfam" id="PF02683">
    <property type="entry name" value="DsbD_TM"/>
    <property type="match status" value="1"/>
</dbReference>
<keyword evidence="4" id="KW-0201">Cytochrome c-type biogenesis</keyword>
<dbReference type="Proteomes" id="UP001431776">
    <property type="component" value="Unassembled WGS sequence"/>
</dbReference>
<comment type="caution">
    <text evidence="9">The sequence shown here is derived from an EMBL/GenBank/DDBJ whole genome shotgun (WGS) entry which is preliminary data.</text>
</comment>
<comment type="subcellular location">
    <subcellularLocation>
        <location evidence="1">Membrane</location>
        <topology evidence="1">Multi-pass membrane protein</topology>
    </subcellularLocation>
</comment>
<evidence type="ECO:0000259" key="8">
    <source>
        <dbReference type="Pfam" id="PF02683"/>
    </source>
</evidence>
<proteinExistence type="inferred from homology"/>
<dbReference type="PANTHER" id="PTHR31272:SF9">
    <property type="entry name" value="BLL1027 PROTEIN"/>
    <property type="match status" value="1"/>
</dbReference>
<evidence type="ECO:0000256" key="5">
    <source>
        <dbReference type="ARBA" id="ARBA00022989"/>
    </source>
</evidence>
<dbReference type="InterPro" id="IPR051790">
    <property type="entry name" value="Cytochrome_c-biogenesis_DsbD"/>
</dbReference>
<feature type="domain" description="Cytochrome C biogenesis protein transmembrane" evidence="8">
    <location>
        <begin position="15"/>
        <end position="197"/>
    </location>
</feature>
<feature type="transmembrane region" description="Helical" evidence="7">
    <location>
        <begin position="55"/>
        <end position="80"/>
    </location>
</feature>
<keyword evidence="5 7" id="KW-1133">Transmembrane helix</keyword>
<dbReference type="GO" id="GO:0017004">
    <property type="term" value="P:cytochrome complex assembly"/>
    <property type="evidence" value="ECO:0007669"/>
    <property type="project" value="UniProtKB-KW"/>
</dbReference>
<dbReference type="InterPro" id="IPR003834">
    <property type="entry name" value="Cyt_c_assmbl_TM_dom"/>
</dbReference>
<evidence type="ECO:0000313" key="10">
    <source>
        <dbReference type="Proteomes" id="UP001431776"/>
    </source>
</evidence>
<dbReference type="PANTHER" id="PTHR31272">
    <property type="entry name" value="CYTOCHROME C-TYPE BIOGENESIS PROTEIN HI_1454-RELATED"/>
    <property type="match status" value="1"/>
</dbReference>
<feature type="transmembrane region" description="Helical" evidence="7">
    <location>
        <begin position="218"/>
        <end position="235"/>
    </location>
</feature>
<evidence type="ECO:0000256" key="1">
    <source>
        <dbReference type="ARBA" id="ARBA00004141"/>
    </source>
</evidence>
<accession>A0AAW6TUW6</accession>
<feature type="transmembrane region" description="Helical" evidence="7">
    <location>
        <begin position="172"/>
        <end position="198"/>
    </location>
</feature>
<name>A0AAW6TUW6_9BACT</name>
<keyword evidence="10" id="KW-1185">Reference proteome</keyword>
<feature type="transmembrane region" description="Helical" evidence="7">
    <location>
        <begin position="133"/>
        <end position="166"/>
    </location>
</feature>
<evidence type="ECO:0000313" key="9">
    <source>
        <dbReference type="EMBL" id="MDI6447514.1"/>
    </source>
</evidence>
<feature type="transmembrane region" description="Helical" evidence="7">
    <location>
        <begin position="92"/>
        <end position="112"/>
    </location>
</feature>
<evidence type="ECO:0000256" key="3">
    <source>
        <dbReference type="ARBA" id="ARBA00022692"/>
    </source>
</evidence>
<comment type="similarity">
    <text evidence="2">Belongs to the DsbD family.</text>
</comment>
<dbReference type="PROSITE" id="PS51257">
    <property type="entry name" value="PROKAR_LIPOPROTEIN"/>
    <property type="match status" value="1"/>
</dbReference>
<evidence type="ECO:0000256" key="6">
    <source>
        <dbReference type="ARBA" id="ARBA00023136"/>
    </source>
</evidence>
<reference evidence="9" key="1">
    <citation type="submission" date="2023-05" db="EMBL/GenBank/DDBJ databases">
        <title>Anaerotaeda fermentans gen. nov., sp. nov., a novel anaerobic planctomycete of the new family within the order Sedimentisphaerales isolated from Taman Peninsula, Russia.</title>
        <authorList>
            <person name="Khomyakova M.A."/>
            <person name="Merkel A.Y."/>
            <person name="Slobodkin A.I."/>
        </authorList>
    </citation>
    <scope>NUCLEOTIDE SEQUENCE</scope>
    <source>
        <strain evidence="9">M17dextr</strain>
    </source>
</reference>
<evidence type="ECO:0000256" key="7">
    <source>
        <dbReference type="SAM" id="Phobius"/>
    </source>
</evidence>
<keyword evidence="3 7" id="KW-0812">Transmembrane</keyword>
<protein>
    <submittedName>
        <fullName evidence="9">Cytochrome c biogenesis protein CcdA</fullName>
    </submittedName>
</protein>
<dbReference type="RefSeq" id="WP_349242925.1">
    <property type="nucleotide sequence ID" value="NZ_JASCXX010000001.1"/>
</dbReference>
<evidence type="ECO:0000256" key="4">
    <source>
        <dbReference type="ARBA" id="ARBA00022748"/>
    </source>
</evidence>